<dbReference type="Proteomes" id="UP000321353">
    <property type="component" value="Chromosome"/>
</dbReference>
<evidence type="ECO:0000313" key="4">
    <source>
        <dbReference type="EMBL" id="QEF98944.1"/>
    </source>
</evidence>
<protein>
    <recommendedName>
        <fullName evidence="3">DUF1206 domain-containing protein</fullName>
    </recommendedName>
</protein>
<feature type="transmembrane region" description="Helical" evidence="2">
    <location>
        <begin position="265"/>
        <end position="286"/>
    </location>
</feature>
<dbReference type="InterPro" id="IPR009597">
    <property type="entry name" value="DUF1206"/>
</dbReference>
<evidence type="ECO:0000313" key="5">
    <source>
        <dbReference type="Proteomes" id="UP000321353"/>
    </source>
</evidence>
<feature type="domain" description="DUF1206" evidence="3">
    <location>
        <begin position="222"/>
        <end position="291"/>
    </location>
</feature>
<keyword evidence="2" id="KW-0812">Transmembrane</keyword>
<sequence>MPISSPAAQRRNPSASDSKSSTWHGFQTRSMPEVPSWIETLGRFGHFAKGLVYFIIGFFAFKLAIGAGGEIAGARDAIREIGQQPYGRVLLGLVTIGLLGYSVWRAVQAGKDTDGVGDGTKGVCKRIGYLVSGIAYLSLGGFAGSLALGWSSGAGGSQDGAASPLLDSTLGRIALAVAGVITIAVALYFFYKAYRAKFMTEYDLSAMGETTRKLALHAGRTGISTRGIAFAIIGGFIVMSAIRGTSDGEIAGMSDALAAIAAQTYGKILIGITGFGLMCYAVHMLLMGRYRRFNVK</sequence>
<name>A0A5B9MH41_9BACT</name>
<keyword evidence="5" id="KW-1185">Reference proteome</keyword>
<proteinExistence type="predicted"/>
<feature type="region of interest" description="Disordered" evidence="1">
    <location>
        <begin position="1"/>
        <end position="27"/>
    </location>
</feature>
<feature type="domain" description="DUF1206" evidence="3">
    <location>
        <begin position="44"/>
        <end position="110"/>
    </location>
</feature>
<feature type="transmembrane region" description="Helical" evidence="2">
    <location>
        <begin position="89"/>
        <end position="107"/>
    </location>
</feature>
<feature type="domain" description="DUF1206" evidence="3">
    <location>
        <begin position="127"/>
        <end position="195"/>
    </location>
</feature>
<feature type="transmembrane region" description="Helical" evidence="2">
    <location>
        <begin position="170"/>
        <end position="191"/>
    </location>
</feature>
<reference evidence="4 5" key="1">
    <citation type="submission" date="2019-02" db="EMBL/GenBank/DDBJ databases">
        <title>Planctomycetal bacteria perform biofilm scaping via a novel small molecule.</title>
        <authorList>
            <person name="Jeske O."/>
            <person name="Boedeker C."/>
            <person name="Wiegand S."/>
            <person name="Breitling P."/>
            <person name="Kallscheuer N."/>
            <person name="Jogler M."/>
            <person name="Rohde M."/>
            <person name="Petersen J."/>
            <person name="Medema M.H."/>
            <person name="Surup F."/>
            <person name="Jogler C."/>
        </authorList>
    </citation>
    <scope>NUCLEOTIDE SEQUENCE [LARGE SCALE GENOMIC DNA]</scope>
    <source>
        <strain evidence="4 5">Mal15</strain>
    </source>
</reference>
<keyword evidence="2" id="KW-1133">Transmembrane helix</keyword>
<dbReference type="EMBL" id="CP036264">
    <property type="protein sequence ID" value="QEF98944.1"/>
    <property type="molecule type" value="Genomic_DNA"/>
</dbReference>
<feature type="transmembrane region" description="Helical" evidence="2">
    <location>
        <begin position="51"/>
        <end position="69"/>
    </location>
</feature>
<organism evidence="4 5">
    <name type="scientific">Stieleria maiorica</name>
    <dbReference type="NCBI Taxonomy" id="2795974"/>
    <lineage>
        <taxon>Bacteria</taxon>
        <taxon>Pseudomonadati</taxon>
        <taxon>Planctomycetota</taxon>
        <taxon>Planctomycetia</taxon>
        <taxon>Pirellulales</taxon>
        <taxon>Pirellulaceae</taxon>
        <taxon>Stieleria</taxon>
    </lineage>
</organism>
<evidence type="ECO:0000256" key="1">
    <source>
        <dbReference type="SAM" id="MobiDB-lite"/>
    </source>
</evidence>
<evidence type="ECO:0000256" key="2">
    <source>
        <dbReference type="SAM" id="Phobius"/>
    </source>
</evidence>
<dbReference type="AlphaFoldDB" id="A0A5B9MH41"/>
<evidence type="ECO:0000259" key="3">
    <source>
        <dbReference type="Pfam" id="PF06724"/>
    </source>
</evidence>
<feature type="compositionally biased region" description="Polar residues" evidence="1">
    <location>
        <begin position="11"/>
        <end position="27"/>
    </location>
</feature>
<dbReference type="KEGG" id="smam:Mal15_30020"/>
<accession>A0A5B9MH41</accession>
<dbReference type="Pfam" id="PF06724">
    <property type="entry name" value="DUF1206"/>
    <property type="match status" value="3"/>
</dbReference>
<gene>
    <name evidence="4" type="ORF">Mal15_30020</name>
</gene>
<feature type="transmembrane region" description="Helical" evidence="2">
    <location>
        <begin position="227"/>
        <end position="245"/>
    </location>
</feature>
<feature type="transmembrane region" description="Helical" evidence="2">
    <location>
        <begin position="127"/>
        <end position="150"/>
    </location>
</feature>
<keyword evidence="2" id="KW-0472">Membrane</keyword>